<dbReference type="GO" id="GO:0051539">
    <property type="term" value="F:4 iron, 4 sulfur cluster binding"/>
    <property type="evidence" value="ECO:0007669"/>
    <property type="project" value="UniProtKB-KW"/>
</dbReference>
<organism evidence="7 8">
    <name type="scientific">Pocillopora damicornis</name>
    <name type="common">Cauliflower coral</name>
    <name type="synonym">Millepora damicornis</name>
    <dbReference type="NCBI Taxonomy" id="46731"/>
    <lineage>
        <taxon>Eukaryota</taxon>
        <taxon>Metazoa</taxon>
        <taxon>Cnidaria</taxon>
        <taxon>Anthozoa</taxon>
        <taxon>Hexacorallia</taxon>
        <taxon>Scleractinia</taxon>
        <taxon>Astrocoeniina</taxon>
        <taxon>Pocilloporidae</taxon>
        <taxon>Pocillopora</taxon>
    </lineage>
</organism>
<evidence type="ECO:0000313" key="8">
    <source>
        <dbReference type="Proteomes" id="UP000275408"/>
    </source>
</evidence>
<dbReference type="GO" id="GO:0140663">
    <property type="term" value="F:ATP-dependent FeS chaperone activity"/>
    <property type="evidence" value="ECO:0007669"/>
    <property type="project" value="InterPro"/>
</dbReference>
<keyword evidence="2" id="KW-0479">Metal-binding</keyword>
<dbReference type="GO" id="GO:0005524">
    <property type="term" value="F:ATP binding"/>
    <property type="evidence" value="ECO:0007669"/>
    <property type="project" value="UniProtKB-KW"/>
</dbReference>
<evidence type="ECO:0000256" key="1">
    <source>
        <dbReference type="ARBA" id="ARBA00022485"/>
    </source>
</evidence>
<keyword evidence="6" id="KW-0411">Iron-sulfur</keyword>
<dbReference type="PANTHER" id="PTHR23264">
    <property type="entry name" value="NUCLEOTIDE-BINDING PROTEIN NBP35 YEAST -RELATED"/>
    <property type="match status" value="1"/>
</dbReference>
<dbReference type="PANTHER" id="PTHR23264:SF21">
    <property type="entry name" value="NUCLEOTIDE BINDING PROTEIN 1-LIKE PROTEIN"/>
    <property type="match status" value="1"/>
</dbReference>
<evidence type="ECO:0000256" key="3">
    <source>
        <dbReference type="ARBA" id="ARBA00022741"/>
    </source>
</evidence>
<dbReference type="EMBL" id="RCHS01000551">
    <property type="protein sequence ID" value="RMX58026.1"/>
    <property type="molecule type" value="Genomic_DNA"/>
</dbReference>
<keyword evidence="4" id="KW-0067">ATP-binding</keyword>
<dbReference type="Pfam" id="PF10609">
    <property type="entry name" value="ParA"/>
    <property type="match status" value="2"/>
</dbReference>
<evidence type="ECO:0008006" key="9">
    <source>
        <dbReference type="Google" id="ProtNLM"/>
    </source>
</evidence>
<dbReference type="InterPro" id="IPR027417">
    <property type="entry name" value="P-loop_NTPase"/>
</dbReference>
<sequence length="275" mass="29117">MEADGDRATAIGCPSQTSLAGKAAVCQGCPGQYLCSQQGVLDPDQEMIDLRMNAVKHKILILSGKGGVGKSSVASNLSMALANMGQKVGLVDLDICGPSVPKLMAVEGQQVINSPYGWTPLKEILYLRAPCIILYLTDTPPGTSDEHLTVVKALKNVNPDGAVVVTTPQEVALATIRKELNFCRKMDLTVLGIVENMSGFVCPYCQECSNLFSSGGAERLASENGLRLLAKIPLDQNLCVCCEQGSNIFESFPESPAGTALQSLAAKLVGKMKPE</sequence>
<keyword evidence="5" id="KW-0408">Iron</keyword>
<dbReference type="GO" id="GO:0016226">
    <property type="term" value="P:iron-sulfur cluster assembly"/>
    <property type="evidence" value="ECO:0007669"/>
    <property type="project" value="InterPro"/>
</dbReference>
<keyword evidence="1" id="KW-0004">4Fe-4S</keyword>
<accession>A0A3M6UWF0</accession>
<dbReference type="SUPFAM" id="SSF52540">
    <property type="entry name" value="P-loop containing nucleoside triphosphate hydrolases"/>
    <property type="match status" value="1"/>
</dbReference>
<dbReference type="Proteomes" id="UP000275408">
    <property type="component" value="Unassembled WGS sequence"/>
</dbReference>
<evidence type="ECO:0000256" key="6">
    <source>
        <dbReference type="ARBA" id="ARBA00023014"/>
    </source>
</evidence>
<evidence type="ECO:0000256" key="2">
    <source>
        <dbReference type="ARBA" id="ARBA00022723"/>
    </source>
</evidence>
<name>A0A3M6UWF0_POCDA</name>
<dbReference type="OrthoDB" id="1741334at2759"/>
<evidence type="ECO:0000313" key="7">
    <source>
        <dbReference type="EMBL" id="RMX58026.1"/>
    </source>
</evidence>
<dbReference type="Gene3D" id="3.40.50.300">
    <property type="entry name" value="P-loop containing nucleotide triphosphate hydrolases"/>
    <property type="match status" value="2"/>
</dbReference>
<keyword evidence="3" id="KW-0547">Nucleotide-binding</keyword>
<dbReference type="STRING" id="46731.A0A3M6UWF0"/>
<dbReference type="AlphaFoldDB" id="A0A3M6UWF0"/>
<dbReference type="InterPro" id="IPR019591">
    <property type="entry name" value="Mrp/NBP35_ATP-bd"/>
</dbReference>
<evidence type="ECO:0000256" key="4">
    <source>
        <dbReference type="ARBA" id="ARBA00022840"/>
    </source>
</evidence>
<keyword evidence="8" id="KW-1185">Reference proteome</keyword>
<protein>
    <recommendedName>
        <fullName evidence="9">Cytosolic Fe-S cluster assembly factor NUBP1 homolog</fullName>
    </recommendedName>
</protein>
<dbReference type="GO" id="GO:0005829">
    <property type="term" value="C:cytosol"/>
    <property type="evidence" value="ECO:0007669"/>
    <property type="project" value="TreeGrafter"/>
</dbReference>
<dbReference type="InterPro" id="IPR033756">
    <property type="entry name" value="YlxH/NBP35"/>
</dbReference>
<gene>
    <name evidence="7" type="ORF">pdam_00020405</name>
</gene>
<proteinExistence type="predicted"/>
<reference evidence="7 8" key="1">
    <citation type="journal article" date="2018" name="Sci. Rep.">
        <title>Comparative analysis of the Pocillopora damicornis genome highlights role of immune system in coral evolution.</title>
        <authorList>
            <person name="Cunning R."/>
            <person name="Bay R.A."/>
            <person name="Gillette P."/>
            <person name="Baker A.C."/>
            <person name="Traylor-Knowles N."/>
        </authorList>
    </citation>
    <scope>NUCLEOTIDE SEQUENCE [LARGE SCALE GENOMIC DNA]</scope>
    <source>
        <strain evidence="7">RSMAS</strain>
        <tissue evidence="7">Whole animal</tissue>
    </source>
</reference>
<dbReference type="GO" id="GO:0046872">
    <property type="term" value="F:metal ion binding"/>
    <property type="evidence" value="ECO:0007669"/>
    <property type="project" value="UniProtKB-KW"/>
</dbReference>
<comment type="caution">
    <text evidence="7">The sequence shown here is derived from an EMBL/GenBank/DDBJ whole genome shotgun (WGS) entry which is preliminary data.</text>
</comment>
<evidence type="ECO:0000256" key="5">
    <source>
        <dbReference type="ARBA" id="ARBA00023004"/>
    </source>
</evidence>
<dbReference type="CDD" id="cd02037">
    <property type="entry name" value="Mrp_NBP35"/>
    <property type="match status" value="1"/>
</dbReference>